<sequence length="441" mass="48070">MAQQRSHAQNPSNPFAGYNASTSHTNHPNQQLHLSQQQHPHANLQSHGMGVHPAFGGVAGMNIFGPQATNGSLLGGFGGAGTLGGSGIGLASQAAQMGFAHGAQLQQQAHDAANAGVPQSQGANGRTREVWANNMDLEMDLLAEVVRDYPYISVDTEFPGIVARPIGEFNSKASYHYQTLRANVDLLRILQLGITLFNSSGKEVPANYLDTLGDRNPYPSNITTCPCTWSFNFRFDVEKDMYNEESLQLLRKAGFDFDKLPTMGIDPLRFGYRLVSSGLAYSDDVHWISFHSGYDFGYLTKIMWNQELPVNEDEYRDKIRMYFPNIWDVKFMMKHAQSLQKRGALSAQGTAILNNLGIRSGLQDLADELGCARVGTIHQAGSDAWLTGTTFWQTKDKLFNGELPEGTNGQMWGLAPANGGVTNYTGSASLRPASSTVASGK</sequence>
<dbReference type="EC" id="3.1.13.4" evidence="5"/>
<keyword evidence="17" id="KW-1185">Reference proteome</keyword>
<comment type="subcellular location">
    <subcellularLocation>
        <location evidence="3">Cytoplasm</location>
    </subcellularLocation>
    <subcellularLocation>
        <location evidence="2">Nucleus</location>
    </subcellularLocation>
</comment>
<dbReference type="GO" id="GO:0003723">
    <property type="term" value="F:RNA binding"/>
    <property type="evidence" value="ECO:0007669"/>
    <property type="project" value="UniProtKB-KW"/>
</dbReference>
<evidence type="ECO:0000256" key="7">
    <source>
        <dbReference type="ARBA" id="ARBA00022722"/>
    </source>
</evidence>
<dbReference type="InterPro" id="IPR039637">
    <property type="entry name" value="CNOT7/CNOT8/Pop2"/>
</dbReference>
<keyword evidence="13" id="KW-0804">Transcription</keyword>
<dbReference type="EMBL" id="MU007142">
    <property type="protein sequence ID" value="KAF2417246.1"/>
    <property type="molecule type" value="Genomic_DNA"/>
</dbReference>
<dbReference type="PANTHER" id="PTHR10797">
    <property type="entry name" value="CCR4-NOT TRANSCRIPTION COMPLEX SUBUNIT"/>
    <property type="match status" value="1"/>
</dbReference>
<dbReference type="InterPro" id="IPR012337">
    <property type="entry name" value="RNaseH-like_sf"/>
</dbReference>
<evidence type="ECO:0000256" key="9">
    <source>
        <dbReference type="ARBA" id="ARBA00022801"/>
    </source>
</evidence>
<keyword evidence="7" id="KW-0540">Nuclease</keyword>
<evidence type="ECO:0000256" key="10">
    <source>
        <dbReference type="ARBA" id="ARBA00022839"/>
    </source>
</evidence>
<dbReference type="GO" id="GO:0046872">
    <property type="term" value="F:metal ion binding"/>
    <property type="evidence" value="ECO:0007669"/>
    <property type="project" value="UniProtKB-KW"/>
</dbReference>
<comment type="catalytic activity">
    <reaction evidence="1">
        <text>Exonucleolytic cleavage of poly(A) to 5'-AMP.</text>
        <dbReference type="EC" id="3.1.13.4"/>
    </reaction>
</comment>
<evidence type="ECO:0000256" key="11">
    <source>
        <dbReference type="ARBA" id="ARBA00022884"/>
    </source>
</evidence>
<keyword evidence="8" id="KW-0479">Metal-binding</keyword>
<dbReference type="AlphaFoldDB" id="A0A9P4TSQ9"/>
<keyword evidence="12" id="KW-0805">Transcription regulation</keyword>
<reference evidence="16" key="1">
    <citation type="journal article" date="2020" name="Stud. Mycol.">
        <title>101 Dothideomycetes genomes: a test case for predicting lifestyles and emergence of pathogens.</title>
        <authorList>
            <person name="Haridas S."/>
            <person name="Albert R."/>
            <person name="Binder M."/>
            <person name="Bloem J."/>
            <person name="Labutti K."/>
            <person name="Salamov A."/>
            <person name="Andreopoulos B."/>
            <person name="Baker S."/>
            <person name="Barry K."/>
            <person name="Bills G."/>
            <person name="Bluhm B."/>
            <person name="Cannon C."/>
            <person name="Castanera R."/>
            <person name="Culley D."/>
            <person name="Daum C."/>
            <person name="Ezra D."/>
            <person name="Gonzalez J."/>
            <person name="Henrissat B."/>
            <person name="Kuo A."/>
            <person name="Liang C."/>
            <person name="Lipzen A."/>
            <person name="Lutzoni F."/>
            <person name="Magnuson J."/>
            <person name="Mondo S."/>
            <person name="Nolan M."/>
            <person name="Ohm R."/>
            <person name="Pangilinan J."/>
            <person name="Park H.-J."/>
            <person name="Ramirez L."/>
            <person name="Alfaro M."/>
            <person name="Sun H."/>
            <person name="Tritt A."/>
            <person name="Yoshinaga Y."/>
            <person name="Zwiers L.-H."/>
            <person name="Turgeon B."/>
            <person name="Goodwin S."/>
            <person name="Spatafora J."/>
            <person name="Crous P."/>
            <person name="Grigoriev I."/>
        </authorList>
    </citation>
    <scope>NUCLEOTIDE SEQUENCE</scope>
    <source>
        <strain evidence="16">CBS 130266</strain>
    </source>
</reference>
<keyword evidence="11" id="KW-0694">RNA-binding</keyword>
<gene>
    <name evidence="16" type="ORF">EJ08DRAFT_83640</name>
</gene>
<evidence type="ECO:0000256" key="2">
    <source>
        <dbReference type="ARBA" id="ARBA00004123"/>
    </source>
</evidence>
<dbReference type="InterPro" id="IPR006941">
    <property type="entry name" value="RNase_CAF1"/>
</dbReference>
<comment type="caution">
    <text evidence="16">The sequence shown here is derived from an EMBL/GenBank/DDBJ whole genome shotgun (WGS) entry which is preliminary data.</text>
</comment>
<proteinExistence type="inferred from homology"/>
<organism evidence="16 17">
    <name type="scientific">Tothia fuscella</name>
    <dbReference type="NCBI Taxonomy" id="1048955"/>
    <lineage>
        <taxon>Eukaryota</taxon>
        <taxon>Fungi</taxon>
        <taxon>Dikarya</taxon>
        <taxon>Ascomycota</taxon>
        <taxon>Pezizomycotina</taxon>
        <taxon>Dothideomycetes</taxon>
        <taxon>Pleosporomycetidae</taxon>
        <taxon>Venturiales</taxon>
        <taxon>Cylindrosympodiaceae</taxon>
        <taxon>Tothia</taxon>
    </lineage>
</organism>
<dbReference type="InterPro" id="IPR036397">
    <property type="entry name" value="RNaseH_sf"/>
</dbReference>
<keyword evidence="6" id="KW-0963">Cytoplasm</keyword>
<evidence type="ECO:0000256" key="14">
    <source>
        <dbReference type="ARBA" id="ARBA00023242"/>
    </source>
</evidence>
<evidence type="ECO:0000256" key="12">
    <source>
        <dbReference type="ARBA" id="ARBA00023015"/>
    </source>
</evidence>
<keyword evidence="14" id="KW-0539">Nucleus</keyword>
<dbReference type="SUPFAM" id="SSF53098">
    <property type="entry name" value="Ribonuclease H-like"/>
    <property type="match status" value="1"/>
</dbReference>
<dbReference type="GO" id="GO:0004535">
    <property type="term" value="F:poly(A)-specific ribonuclease activity"/>
    <property type="evidence" value="ECO:0007669"/>
    <property type="project" value="UniProtKB-EC"/>
</dbReference>
<evidence type="ECO:0000256" key="15">
    <source>
        <dbReference type="SAM" id="MobiDB-lite"/>
    </source>
</evidence>
<accession>A0A9P4TSQ9</accession>
<name>A0A9P4TSQ9_9PEZI</name>
<dbReference type="GO" id="GO:0005737">
    <property type="term" value="C:cytoplasm"/>
    <property type="evidence" value="ECO:0007669"/>
    <property type="project" value="UniProtKB-SubCell"/>
</dbReference>
<dbReference type="Proteomes" id="UP000800235">
    <property type="component" value="Unassembled WGS sequence"/>
</dbReference>
<comment type="similarity">
    <text evidence="4">Belongs to the CAF1 family.</text>
</comment>
<feature type="compositionally biased region" description="Polar residues" evidence="15">
    <location>
        <begin position="1"/>
        <end position="25"/>
    </location>
</feature>
<evidence type="ECO:0000313" key="17">
    <source>
        <dbReference type="Proteomes" id="UP000800235"/>
    </source>
</evidence>
<evidence type="ECO:0000256" key="5">
    <source>
        <dbReference type="ARBA" id="ARBA00012161"/>
    </source>
</evidence>
<keyword evidence="9" id="KW-0378">Hydrolase</keyword>
<protein>
    <recommendedName>
        <fullName evidence="5">poly(A)-specific ribonuclease</fullName>
        <ecNumber evidence="5">3.1.13.4</ecNumber>
    </recommendedName>
</protein>
<keyword evidence="10" id="KW-0269">Exonuclease</keyword>
<evidence type="ECO:0000313" key="16">
    <source>
        <dbReference type="EMBL" id="KAF2417246.1"/>
    </source>
</evidence>
<dbReference type="Gene3D" id="3.30.420.10">
    <property type="entry name" value="Ribonuclease H-like superfamily/Ribonuclease H"/>
    <property type="match status" value="1"/>
</dbReference>
<dbReference type="GO" id="GO:0005634">
    <property type="term" value="C:nucleus"/>
    <property type="evidence" value="ECO:0007669"/>
    <property type="project" value="UniProtKB-SubCell"/>
</dbReference>
<dbReference type="GO" id="GO:0030014">
    <property type="term" value="C:CCR4-NOT complex"/>
    <property type="evidence" value="ECO:0007669"/>
    <property type="project" value="InterPro"/>
</dbReference>
<evidence type="ECO:0000256" key="1">
    <source>
        <dbReference type="ARBA" id="ARBA00001663"/>
    </source>
</evidence>
<evidence type="ECO:0000256" key="3">
    <source>
        <dbReference type="ARBA" id="ARBA00004496"/>
    </source>
</evidence>
<dbReference type="Pfam" id="PF04857">
    <property type="entry name" value="CAF1"/>
    <property type="match status" value="2"/>
</dbReference>
<feature type="compositionally biased region" description="Low complexity" evidence="15">
    <location>
        <begin position="26"/>
        <end position="41"/>
    </location>
</feature>
<evidence type="ECO:0000256" key="13">
    <source>
        <dbReference type="ARBA" id="ARBA00023163"/>
    </source>
</evidence>
<evidence type="ECO:0000256" key="6">
    <source>
        <dbReference type="ARBA" id="ARBA00022490"/>
    </source>
</evidence>
<evidence type="ECO:0000256" key="8">
    <source>
        <dbReference type="ARBA" id="ARBA00022723"/>
    </source>
</evidence>
<dbReference type="OrthoDB" id="1164111at2759"/>
<evidence type="ECO:0000256" key="4">
    <source>
        <dbReference type="ARBA" id="ARBA00008372"/>
    </source>
</evidence>
<feature type="region of interest" description="Disordered" evidence="15">
    <location>
        <begin position="1"/>
        <end position="50"/>
    </location>
</feature>